<evidence type="ECO:0000313" key="2">
    <source>
        <dbReference type="EMBL" id="ACY96091.1"/>
    </source>
</evidence>
<name>D1A3G6_THECD</name>
<dbReference type="HOGENOM" id="CLU_377185_0_0_11"/>
<dbReference type="InterPro" id="IPR011990">
    <property type="entry name" value="TPR-like_helical_dom_sf"/>
</dbReference>
<dbReference type="Gene3D" id="1.25.40.10">
    <property type="entry name" value="Tetratricopeptide repeat domain"/>
    <property type="match status" value="3"/>
</dbReference>
<gene>
    <name evidence="2" type="ordered locus">Tcur_0494</name>
</gene>
<keyword evidence="3" id="KW-1185">Reference proteome</keyword>
<organism evidence="2 3">
    <name type="scientific">Thermomonospora curvata (strain ATCC 19995 / DSM 43183 / JCM 3096 / KCTC 9072 / NBRC 15933 / NCIMB 10081 / Henssen B9)</name>
    <dbReference type="NCBI Taxonomy" id="471852"/>
    <lineage>
        <taxon>Bacteria</taxon>
        <taxon>Bacillati</taxon>
        <taxon>Actinomycetota</taxon>
        <taxon>Actinomycetes</taxon>
        <taxon>Streptosporangiales</taxon>
        <taxon>Thermomonosporaceae</taxon>
        <taxon>Thermomonospora</taxon>
    </lineage>
</organism>
<accession>D1A3G6</accession>
<dbReference type="eggNOG" id="COG0457">
    <property type="taxonomic scope" value="Bacteria"/>
</dbReference>
<proteinExistence type="predicted"/>
<dbReference type="EMBL" id="CP001738">
    <property type="protein sequence ID" value="ACY96091.1"/>
    <property type="molecule type" value="Genomic_DNA"/>
</dbReference>
<sequence>MRMSRRRLTALLAEAEELPPSQAQVTAFRKAVGHAAAAGMTDLLIDARLGLVDAMIAADARDVSEVNDALTAFAQTVALHVADPGAFDEDQQDRLWWQFGVLGLVMTGLPDYSPATVRRLLDDMERHCRPDRDDRYMICSLRVMLAEATGDTELGDRSLAELRHLQAPDYTCPACMHMMQVRYLERTGRDEEAIAAAEPLLAGLLPCLTDDQPHRTLALLTLPYLRTGRLEEARDAYRMAVRHKLPQADLARLLHFCVVTGNLEQALTLFKRNLEMLENAPLTEHDMDLAASAALMCRAMVEAGRGEEVLVWPANPELGETEDEEWTYRELLEEFRKDALEFAERLDRSTGSTLAGDRVRAVIAAGPSVAHLPLSPLAAHRPSVPPAGAQGRAAAPAGGSGPSAPDEQALRRAYEEAVAHARRGAALSEEGRFDAAIPEFIEAVARFTALGNRRLATYARVDLATAYLSAGRMLDAAEVAEEALPDVPEDRQREYTGLQCRWVLVRAYPALGQHEDALKMVAEMRRLQSEDAPEPVRLPRLDREEAQILSDLDRDEEASALLESAADGYAALGDVPAQLSCLRRAALTAVWSDRPERAADLIGRARAVAGGLPAGDPHAAEQRAFTDFDTARVLSAVGRLEEGLQSAERASAALRELGLPAMATRAATLTGELLGALGRLEEAAGVLRRALAEPAADEEHRNEQESAARLLAEVLRDLGRPEEAARVENAFAMSE</sequence>
<dbReference type="STRING" id="471852.Tcur_0494"/>
<dbReference type="KEGG" id="tcu:Tcur_0494"/>
<dbReference type="Proteomes" id="UP000001918">
    <property type="component" value="Chromosome"/>
</dbReference>
<feature type="region of interest" description="Disordered" evidence="1">
    <location>
        <begin position="381"/>
        <end position="407"/>
    </location>
</feature>
<dbReference type="AlphaFoldDB" id="D1A3G6"/>
<feature type="compositionally biased region" description="Low complexity" evidence="1">
    <location>
        <begin position="386"/>
        <end position="405"/>
    </location>
</feature>
<dbReference type="SUPFAM" id="SSF48452">
    <property type="entry name" value="TPR-like"/>
    <property type="match status" value="2"/>
</dbReference>
<evidence type="ECO:0000313" key="3">
    <source>
        <dbReference type="Proteomes" id="UP000001918"/>
    </source>
</evidence>
<reference evidence="2 3" key="1">
    <citation type="journal article" date="2011" name="Stand. Genomic Sci.">
        <title>Complete genome sequence of Thermomonospora curvata type strain (B9).</title>
        <authorList>
            <person name="Chertkov O."/>
            <person name="Sikorski J."/>
            <person name="Nolan M."/>
            <person name="Lapidus A."/>
            <person name="Lucas S."/>
            <person name="Del Rio T.G."/>
            <person name="Tice H."/>
            <person name="Cheng J.F."/>
            <person name="Goodwin L."/>
            <person name="Pitluck S."/>
            <person name="Liolios K."/>
            <person name="Ivanova N."/>
            <person name="Mavromatis K."/>
            <person name="Mikhailova N."/>
            <person name="Ovchinnikova G."/>
            <person name="Pati A."/>
            <person name="Chen A."/>
            <person name="Palaniappan K."/>
            <person name="Djao O.D."/>
            <person name="Land M."/>
            <person name="Hauser L."/>
            <person name="Chang Y.J."/>
            <person name="Jeffries C.D."/>
            <person name="Brettin T."/>
            <person name="Han C."/>
            <person name="Detter J.C."/>
            <person name="Rohde M."/>
            <person name="Goker M."/>
            <person name="Woyke T."/>
            <person name="Bristow J."/>
            <person name="Eisen J.A."/>
            <person name="Markowitz V."/>
            <person name="Hugenholtz P."/>
            <person name="Klenk H.P."/>
            <person name="Kyrpides N.C."/>
        </authorList>
    </citation>
    <scope>NUCLEOTIDE SEQUENCE [LARGE SCALE GENOMIC DNA]</scope>
    <source>
        <strain evidence="3">ATCC 19995 / DSM 43183 / JCM 3096 / KCTC 9072 / NBRC 15933 / NCIMB 10081 / Henssen B9</strain>
    </source>
</reference>
<evidence type="ECO:0000256" key="1">
    <source>
        <dbReference type="SAM" id="MobiDB-lite"/>
    </source>
</evidence>
<protein>
    <submittedName>
        <fullName evidence="2">Uncharacterized protein</fullName>
    </submittedName>
</protein>